<dbReference type="HOGENOM" id="CLU_2859793_0_0_9"/>
<reference evidence="1 2" key="2">
    <citation type="submission" date="2007-08" db="EMBL/GenBank/DDBJ databases">
        <authorList>
            <person name="Fulton L."/>
            <person name="Clifton S."/>
            <person name="Fulton B."/>
            <person name="Xu J."/>
            <person name="Minx P."/>
            <person name="Pepin K.H."/>
            <person name="Johnson M."/>
            <person name="Thiruvilangam P."/>
            <person name="Bhonagiri V."/>
            <person name="Nash W.E."/>
            <person name="Wang C."/>
            <person name="Mardis E.R."/>
            <person name="Wilson R.K."/>
        </authorList>
    </citation>
    <scope>NUCLEOTIDE SEQUENCE [LARGE SCALE GENOMIC DNA]</scope>
    <source>
        <strain evidence="1 2">DSM 753</strain>
    </source>
</reference>
<comment type="caution">
    <text evidence="1">The sequence shown here is derived from an EMBL/GenBank/DDBJ whole genome shotgun (WGS) entry which is preliminary data.</text>
</comment>
<evidence type="ECO:0000313" key="1">
    <source>
        <dbReference type="EMBL" id="EDO61523.1"/>
    </source>
</evidence>
<name>A7VTM7_9FIRM</name>
<proteinExistence type="predicted"/>
<evidence type="ECO:0000313" key="2">
    <source>
        <dbReference type="Proteomes" id="UP000003490"/>
    </source>
</evidence>
<protein>
    <submittedName>
        <fullName evidence="1">Uncharacterized protein</fullName>
    </submittedName>
</protein>
<dbReference type="Proteomes" id="UP000003490">
    <property type="component" value="Unassembled WGS sequence"/>
</dbReference>
<accession>A7VTM7</accession>
<gene>
    <name evidence="1" type="ORF">CLOLEP_01920</name>
</gene>
<sequence>MAAVRLLQLIRKKNRGRPAVKNKSAKEKHTPYYGVCFICGGLPLVDVNGFEPLTFRTSSGRSTS</sequence>
<dbReference type="AlphaFoldDB" id="A7VTM7"/>
<dbReference type="EMBL" id="ABCB02000018">
    <property type="protein sequence ID" value="EDO61523.1"/>
    <property type="molecule type" value="Genomic_DNA"/>
</dbReference>
<organism evidence="1 2">
    <name type="scientific">[Clostridium] leptum DSM 753</name>
    <dbReference type="NCBI Taxonomy" id="428125"/>
    <lineage>
        <taxon>Bacteria</taxon>
        <taxon>Bacillati</taxon>
        <taxon>Bacillota</taxon>
        <taxon>Clostridia</taxon>
        <taxon>Eubacteriales</taxon>
        <taxon>Oscillospiraceae</taxon>
        <taxon>Oscillospiraceae incertae sedis</taxon>
    </lineage>
</organism>
<reference evidence="1 2" key="1">
    <citation type="submission" date="2007-08" db="EMBL/GenBank/DDBJ databases">
        <title>Draft genome sequence of Clostridium leptum (DSM 753).</title>
        <authorList>
            <person name="Sudarsanam P."/>
            <person name="Ley R."/>
            <person name="Guruge J."/>
            <person name="Turnbaugh P.J."/>
            <person name="Mahowald M."/>
            <person name="Liep D."/>
            <person name="Gordon J."/>
        </authorList>
    </citation>
    <scope>NUCLEOTIDE SEQUENCE [LARGE SCALE GENOMIC DNA]</scope>
    <source>
        <strain evidence="1 2">DSM 753</strain>
    </source>
</reference>